<dbReference type="eggNOG" id="ENOG503032F">
    <property type="taxonomic scope" value="Bacteria"/>
</dbReference>
<dbReference type="STRING" id="1122247.GCA_000379865_04835"/>
<dbReference type="EMBL" id="AMRA01000045">
    <property type="protein sequence ID" value="EKF24182.1"/>
    <property type="molecule type" value="Genomic_DNA"/>
</dbReference>
<dbReference type="AlphaFoldDB" id="K5BFT6"/>
<evidence type="ECO:0000313" key="1">
    <source>
        <dbReference type="EMBL" id="EKF24182.1"/>
    </source>
</evidence>
<organism evidence="1 2">
    <name type="scientific">Mycolicibacterium hassiacum (strain DSM 44199 / CIP 105218 / JCM 12690 / 3849)</name>
    <name type="common">Mycobacterium hassiacum</name>
    <dbReference type="NCBI Taxonomy" id="1122247"/>
    <lineage>
        <taxon>Bacteria</taxon>
        <taxon>Bacillati</taxon>
        <taxon>Actinomycetota</taxon>
        <taxon>Actinomycetes</taxon>
        <taxon>Mycobacteriales</taxon>
        <taxon>Mycobacteriaceae</taxon>
        <taxon>Mycolicibacterium</taxon>
    </lineage>
</organism>
<dbReference type="PROSITE" id="PS51257">
    <property type="entry name" value="PROKAR_LIPOPROTEIN"/>
    <property type="match status" value="1"/>
</dbReference>
<keyword evidence="1" id="KW-0449">Lipoprotein</keyword>
<gene>
    <name evidence="1" type="ORF">C731_1810</name>
</gene>
<evidence type="ECO:0000313" key="2">
    <source>
        <dbReference type="Proteomes" id="UP000006265"/>
    </source>
</evidence>
<name>K5BFT6_MYCHD</name>
<proteinExistence type="predicted"/>
<comment type="caution">
    <text evidence="1">The sequence shown here is derived from an EMBL/GenBank/DDBJ whole genome shotgun (WGS) entry which is preliminary data.</text>
</comment>
<dbReference type="Proteomes" id="UP000006265">
    <property type="component" value="Unassembled WGS sequence"/>
</dbReference>
<reference evidence="1 2" key="1">
    <citation type="journal article" date="2012" name="J. Bacteriol.">
        <title>Genome sequence of Mycobacterium hassiacum DSM 44199, a rare source of heat-stable mycobacterial proteins.</title>
        <authorList>
            <person name="Tiago I."/>
            <person name="Maranha A."/>
            <person name="Mendes V."/>
            <person name="Alarico S."/>
            <person name="Moynihan P.J."/>
            <person name="Clarke A.J."/>
            <person name="Macedo-Ribeiro S."/>
            <person name="Pereira P.J."/>
            <person name="Empadinhas N."/>
        </authorList>
    </citation>
    <scope>NUCLEOTIDE SEQUENCE [LARGE SCALE GENOMIC DNA]</scope>
    <source>
        <strain evidence="2">DSM 44199 / CIP 105218 / JCM 12690 / 3849</strain>
    </source>
</reference>
<dbReference type="PATRIC" id="fig|1122247.3.peg.1742"/>
<accession>K5BFT6</accession>
<sequence>MRFGRDLPTAIRGLVAMASICSASVLAGCGGLPGVGQFLGSDDRSNADCVDAGGANSSKEQIAEAQWGATFPDPETGSETTGFDYAAKLFRTRNELFGIGVDETDDQLRPMVWDWTLEQLYPGPGQPAVPDGGDAAFAAAVCGLKPGWERVDLYGDPTVVAATPNLVRGMGRTVCKAVATVWAEGVLKYADELAELAAADPETLKAHLLAEMADNMRGLTGDRLAGQRARRDKLQSTSAADMARSMEFAARIQWLAVEHQCPDRSRYGFGADCGDLGDGMGRLKIKSGTRTCDEARDVVGRHYNSDLNVAEDLAAYFCMEGGFLDDPHAPLNLECIPPKNTDPDGSVIIVIPSDR</sequence>
<protein>
    <submittedName>
        <fullName evidence="1">Putative lipoprotein</fullName>
    </submittedName>
</protein>
<keyword evidence="2" id="KW-1185">Reference proteome</keyword>